<evidence type="ECO:0000256" key="1">
    <source>
        <dbReference type="SAM" id="MobiDB-lite"/>
    </source>
</evidence>
<reference evidence="2 3" key="1">
    <citation type="journal article" date="2024" name="Nat. Commun.">
        <title>Phylogenomics reveals the evolutionary origins of lichenization in chlorophyte algae.</title>
        <authorList>
            <person name="Puginier C."/>
            <person name="Libourel C."/>
            <person name="Otte J."/>
            <person name="Skaloud P."/>
            <person name="Haon M."/>
            <person name="Grisel S."/>
            <person name="Petersen M."/>
            <person name="Berrin J.G."/>
            <person name="Delaux P.M."/>
            <person name="Dal Grande F."/>
            <person name="Keller J."/>
        </authorList>
    </citation>
    <scope>NUCLEOTIDE SEQUENCE [LARGE SCALE GENOMIC DNA]</scope>
    <source>
        <strain evidence="2 3">SAG 2036</strain>
    </source>
</reference>
<name>A0AAW1NSA0_9CHLO</name>
<proteinExistence type="predicted"/>
<feature type="compositionally biased region" description="Low complexity" evidence="1">
    <location>
        <begin position="451"/>
        <end position="470"/>
    </location>
</feature>
<feature type="compositionally biased region" description="Low complexity" evidence="1">
    <location>
        <begin position="390"/>
        <end position="403"/>
    </location>
</feature>
<feature type="region of interest" description="Disordered" evidence="1">
    <location>
        <begin position="575"/>
        <end position="597"/>
    </location>
</feature>
<feature type="region of interest" description="Disordered" evidence="1">
    <location>
        <begin position="1"/>
        <end position="30"/>
    </location>
</feature>
<organism evidence="2 3">
    <name type="scientific">Symbiochloris irregularis</name>
    <dbReference type="NCBI Taxonomy" id="706552"/>
    <lineage>
        <taxon>Eukaryota</taxon>
        <taxon>Viridiplantae</taxon>
        <taxon>Chlorophyta</taxon>
        <taxon>core chlorophytes</taxon>
        <taxon>Trebouxiophyceae</taxon>
        <taxon>Trebouxiales</taxon>
        <taxon>Trebouxiaceae</taxon>
        <taxon>Symbiochloris</taxon>
    </lineage>
</organism>
<feature type="region of interest" description="Disordered" evidence="1">
    <location>
        <begin position="371"/>
        <end position="521"/>
    </location>
</feature>
<evidence type="ECO:0000313" key="2">
    <source>
        <dbReference type="EMBL" id="KAK9797062.1"/>
    </source>
</evidence>
<protein>
    <submittedName>
        <fullName evidence="2">Uncharacterized protein</fullName>
    </submittedName>
</protein>
<dbReference type="EMBL" id="JALJOQ010000109">
    <property type="protein sequence ID" value="KAK9797062.1"/>
    <property type="molecule type" value="Genomic_DNA"/>
</dbReference>
<comment type="caution">
    <text evidence="2">The sequence shown here is derived from an EMBL/GenBank/DDBJ whole genome shotgun (WGS) entry which is preliminary data.</text>
</comment>
<gene>
    <name evidence="2" type="ORF">WJX73_000670</name>
</gene>
<evidence type="ECO:0000313" key="3">
    <source>
        <dbReference type="Proteomes" id="UP001465755"/>
    </source>
</evidence>
<feature type="compositionally biased region" description="Low complexity" evidence="1">
    <location>
        <begin position="588"/>
        <end position="597"/>
    </location>
</feature>
<accession>A0AAW1NSA0</accession>
<dbReference type="AlphaFoldDB" id="A0AAW1NSA0"/>
<dbReference type="Proteomes" id="UP001465755">
    <property type="component" value="Unassembled WGS sequence"/>
</dbReference>
<feature type="compositionally biased region" description="Pro residues" evidence="1">
    <location>
        <begin position="429"/>
        <end position="450"/>
    </location>
</feature>
<sequence>MQEHGAARQPQTLTGKRRRSSAEQESGSWDAAELLRAVHGQAEGDRCEVDSLRDKVKELTLHKEGLQNRVWMLQRLVDAHNFMASKDQVTQTEQTAGRRLRYVAASDLPPATLAAAQQMTGHFRLMYLEVAANAQGLTIYSEKMQNALGIYEAFLKDLQYAKQLVDSQQAAPQPGDVAKLQAYVTGQRKIMHLWDSGRVEYIPATTRAIQLHNQRYPKHIIDSAHAAMLVALELTPKQKDRLLREFMHYNGCLRNSSEERRSIVNILQQVLQQHQAPGPDSCGSTAHLVQLEARLVALRSNEDTALTQLVKLLMGSELLSWEQAVRMQCVSNRVYVDVEVLGRAPSTFASQLPTLGSGAAMRGVLAWQAQNGHRPGPITCNSAPPNFRMPPASQPQAPVPASQFEAAMPEAPSTSPSSTHSPVADVPSCRPPLPQPRPSSTPAAPPPPVAAEPCRAPDQPADAQAAAGAKPAPPPPSSANDPPSSQCRSAEAATNAHEADRRQGAPEPVARPGHCGPNLGHDHAAIERLRASLGLMRQGWPAPPHPSEAQVAQAADIIFKQFSDPLIEYAKQVDLQDHESDTSSEHNAQQASAMAAAPCADRQAEPLVQAINAADPVLQGRIAGHAPGTQQGCQAGMAGTAGQPNDPFGGLHELMWMACKPADSGPGLFSLSTEAVPLEGFPAAANLQPLLPTESLCLSDEGYTFLQDMLS</sequence>
<keyword evidence="3" id="KW-1185">Reference proteome</keyword>
<feature type="compositionally biased region" description="Basic and acidic residues" evidence="1">
    <location>
        <begin position="575"/>
        <end position="584"/>
    </location>
</feature>
<feature type="compositionally biased region" description="Low complexity" evidence="1">
    <location>
        <begin position="412"/>
        <end position="422"/>
    </location>
</feature>